<comment type="function">
    <text evidence="8">Involved in intracellular signal transduction mediated by cytokines and growth factors. When associated with STAM, it suppresses DNA signaling upon stimulation by IL-2 and GM-CSF. Could be a direct effector of PI3-kinase in vesicular pathway via early endosomes and may regulate trafficking to early and late endosomes by recruiting clathrin. May concentrate ubiquitinated receptors within clathrin-coated regions. Involved in down-regulation of receptor tyrosine kinase via multivesicular body (MVBs) when complexed with STAM (ESCRT-0 complex). The ESCRT-0 complex binds ubiquitin and acts as sorting machinery that recognizes ubiquitinated receptors and transfers them to further sequential lysosomal sorting/trafficking processes. May contribute to the efficient recruitment of SMADs to the activin receptor complex. Involved in receptor recycling via its association with the CART complex, a multiprotein complex required for efficient transferrin receptor recycling but not for EGFR degradation.</text>
</comment>
<dbReference type="InterPro" id="IPR000306">
    <property type="entry name" value="Znf_FYVE"/>
</dbReference>
<keyword evidence="3 8" id="KW-0963">Cytoplasm</keyword>
<keyword evidence="8" id="KW-0472">Membrane</keyword>
<evidence type="ECO:0000256" key="6">
    <source>
        <dbReference type="ARBA" id="ARBA00022771"/>
    </source>
</evidence>
<evidence type="ECO:0000256" key="8">
    <source>
        <dbReference type="PIRNR" id="PIRNR036956"/>
    </source>
</evidence>
<evidence type="ECO:0000256" key="2">
    <source>
        <dbReference type="ARBA" id="ARBA00015450"/>
    </source>
</evidence>
<feature type="region of interest" description="Disordered" evidence="10">
    <location>
        <begin position="503"/>
        <end position="567"/>
    </location>
</feature>
<dbReference type="PANTHER" id="PTHR46275">
    <property type="entry name" value="HEPATOCYTE GROWTH FACTOR-REGULATED TYROSINE KINASE SUBSTRATE"/>
    <property type="match status" value="1"/>
</dbReference>
<dbReference type="GO" id="GO:0008270">
    <property type="term" value="F:zinc ion binding"/>
    <property type="evidence" value="ECO:0007669"/>
    <property type="project" value="UniProtKB-KW"/>
</dbReference>
<dbReference type="InterPro" id="IPR017073">
    <property type="entry name" value="HGS/VPS27"/>
</dbReference>
<dbReference type="InterPro" id="IPR013083">
    <property type="entry name" value="Znf_RING/FYVE/PHD"/>
</dbReference>
<dbReference type="PROSITE" id="PS50330">
    <property type="entry name" value="UIM"/>
    <property type="match status" value="1"/>
</dbReference>
<keyword evidence="13" id="KW-0418">Kinase</keyword>
<dbReference type="PROSITE" id="PS50178">
    <property type="entry name" value="ZF_FYVE"/>
    <property type="match status" value="1"/>
</dbReference>
<dbReference type="PANTHER" id="PTHR46275:SF1">
    <property type="entry name" value="HEPATOCYTE GROWTH FACTOR-REGULATED TYROSINE KINASE SUBSTRATE"/>
    <property type="match status" value="1"/>
</dbReference>
<dbReference type="Gene3D" id="1.20.5.1940">
    <property type="match status" value="1"/>
</dbReference>
<dbReference type="GO" id="GO:0016301">
    <property type="term" value="F:kinase activity"/>
    <property type="evidence" value="ECO:0007669"/>
    <property type="project" value="UniProtKB-KW"/>
</dbReference>
<dbReference type="AlphaFoldDB" id="A0A480ZRJ3"/>
<evidence type="ECO:0000256" key="7">
    <source>
        <dbReference type="ARBA" id="ARBA00022833"/>
    </source>
</evidence>
<dbReference type="Gene3D" id="3.30.40.10">
    <property type="entry name" value="Zinc/RING finger domain, C3HC4 (zinc finger)"/>
    <property type="match status" value="1"/>
</dbReference>
<dbReference type="Pfam" id="PF12210">
    <property type="entry name" value="Hrs_helical"/>
    <property type="match status" value="1"/>
</dbReference>
<dbReference type="GO" id="GO:0035091">
    <property type="term" value="F:phosphatidylinositol binding"/>
    <property type="evidence" value="ECO:0007669"/>
    <property type="project" value="InterPro"/>
</dbReference>
<organism evidence="13">
    <name type="scientific">Sus scrofa</name>
    <name type="common">Pig</name>
    <dbReference type="NCBI Taxonomy" id="9823"/>
    <lineage>
        <taxon>Eukaryota</taxon>
        <taxon>Metazoa</taxon>
        <taxon>Chordata</taxon>
        <taxon>Craniata</taxon>
        <taxon>Vertebrata</taxon>
        <taxon>Euteleostomi</taxon>
        <taxon>Mammalia</taxon>
        <taxon>Eutheria</taxon>
        <taxon>Laurasiatheria</taxon>
        <taxon>Artiodactyla</taxon>
        <taxon>Suina</taxon>
        <taxon>Suidae</taxon>
        <taxon>Sus</taxon>
    </lineage>
</organism>
<feature type="region of interest" description="Disordered" evidence="10">
    <location>
        <begin position="255"/>
        <end position="276"/>
    </location>
</feature>
<evidence type="ECO:0000256" key="4">
    <source>
        <dbReference type="ARBA" id="ARBA00022553"/>
    </source>
</evidence>
<keyword evidence="13" id="KW-0808">Transferase</keyword>
<evidence type="ECO:0000256" key="3">
    <source>
        <dbReference type="ARBA" id="ARBA00022490"/>
    </source>
</evidence>
<dbReference type="InterPro" id="IPR002014">
    <property type="entry name" value="VHS_dom"/>
</dbReference>
<evidence type="ECO:0000313" key="13">
    <source>
        <dbReference type="EMBL" id="HDC35645.1"/>
    </source>
</evidence>
<dbReference type="GO" id="GO:0031901">
    <property type="term" value="C:early endosome membrane"/>
    <property type="evidence" value="ECO:0007669"/>
    <property type="project" value="UniProtKB-SubCell"/>
</dbReference>
<evidence type="ECO:0000256" key="9">
    <source>
        <dbReference type="PROSITE-ProRule" id="PRU00091"/>
    </source>
</evidence>
<dbReference type="EMBL" id="DQIR01280167">
    <property type="protein sequence ID" value="HDC35645.1"/>
    <property type="molecule type" value="Transcribed_RNA"/>
</dbReference>
<dbReference type="PROSITE" id="PS50179">
    <property type="entry name" value="VHS"/>
    <property type="match status" value="1"/>
</dbReference>
<keyword evidence="8" id="KW-0967">Endosome</keyword>
<dbReference type="GO" id="GO:0032585">
    <property type="term" value="C:multivesicular body membrane"/>
    <property type="evidence" value="ECO:0007669"/>
    <property type="project" value="UniProtKB-SubCell"/>
</dbReference>
<keyword evidence="7" id="KW-0862">Zinc</keyword>
<dbReference type="SUPFAM" id="SSF48464">
    <property type="entry name" value="ENTH/VHS domain"/>
    <property type="match status" value="1"/>
</dbReference>
<accession>A0A480ZRJ3</accession>
<dbReference type="Pfam" id="PF00790">
    <property type="entry name" value="VHS"/>
    <property type="match status" value="1"/>
</dbReference>
<keyword evidence="8" id="KW-0653">Protein transport</keyword>
<sequence length="669" mass="72931">MGRGSGTFERLLDKATSQLLLETDWESILQICDLIRQGDTQAKYAVSSIKKKVNDKNPHVALYALEVMESVVKNCGQTVHDEVANKQTMEELKELLKRQVEVSVRNKILHLIQAWAHAFRNEPKYKVVQDTYQIMKVEGHVFPEFKESDAMFAAERAPDWVDAEECHRCRVQFGVMTRKVSARPGSTCGCHHEHEAPVPAPRPLPLVGTCWCGQRGAPVVTALRRSPGKAAARGDTQCLCPGAWVCAASANSPGAGSPAASARRPPSSPRVLPDRPPQESLLFRHVFGDVFFEICRPLPQVEAVFERSEGASVASWAHLLPSGRAVLGRWGGREGPAGPDPPVSQHHCRACGQIFCGKCSSRCSTIPKFGIEKEVRVCEPCYEQLNKKAEGKAASTELPPEYLTSPLSQQSQLPPKRDETALQEEEELQLALALSQSEAEEKERTRQKSAYAAYPKAEPASVASSAPPASSLYSSPVNSSAPLAEDIDPELARYLNRNYWEKKQEEARKSPTPSAPVPLAESAAQPGEGHAVPASVETPLPEGDPQPVTPAGGPFGEYQNGESEESHAQFLKALQNAVSTFVNRVRSNHVRGRSITNDSAVLSLFQSINGMHPQLLELLNQLDERRCRCRARQGRGALWARACVGGAAQRRSRAGRSAESLPPAGGPSL</sequence>
<dbReference type="SMART" id="SM00064">
    <property type="entry name" value="FYVE"/>
    <property type="match status" value="1"/>
</dbReference>
<dbReference type="InterPro" id="IPR003903">
    <property type="entry name" value="UIM_dom"/>
</dbReference>
<dbReference type="Gene3D" id="1.25.40.90">
    <property type="match status" value="1"/>
</dbReference>
<feature type="domain" description="VHS" evidence="12">
    <location>
        <begin position="15"/>
        <end position="143"/>
    </location>
</feature>
<keyword evidence="5" id="KW-0479">Metal-binding</keyword>
<dbReference type="PIRSF" id="PIRSF036956">
    <property type="entry name" value="Hrs_Vps27"/>
    <property type="match status" value="1"/>
</dbReference>
<dbReference type="InterPro" id="IPR008942">
    <property type="entry name" value="ENTH_VHS"/>
</dbReference>
<dbReference type="CDD" id="cd03569">
    <property type="entry name" value="VHS_Hrs"/>
    <property type="match status" value="1"/>
</dbReference>
<dbReference type="SUPFAM" id="SSF57903">
    <property type="entry name" value="FYVE/PHD zinc finger"/>
    <property type="match status" value="1"/>
</dbReference>
<dbReference type="SMART" id="SM00288">
    <property type="entry name" value="VHS"/>
    <property type="match status" value="1"/>
</dbReference>
<keyword evidence="8" id="KW-0813">Transport</keyword>
<comment type="subcellular location">
    <subcellularLocation>
        <location evidence="8">Cytoplasm</location>
    </subcellularLocation>
    <subcellularLocation>
        <location evidence="1 8">Early endosome membrane</location>
        <topology evidence="1 8">Peripheral membrane protein</topology>
        <orientation evidence="1 8">Cytoplasmic side</orientation>
    </subcellularLocation>
    <subcellularLocation>
        <location evidence="8">Endosome</location>
        <location evidence="8">Multivesicular body membrane</location>
        <topology evidence="8">Peripheral membrane protein</topology>
    </subcellularLocation>
</comment>
<dbReference type="Pfam" id="PF01363">
    <property type="entry name" value="FYVE"/>
    <property type="match status" value="1"/>
</dbReference>
<evidence type="ECO:0000259" key="12">
    <source>
        <dbReference type="PROSITE" id="PS50179"/>
    </source>
</evidence>
<evidence type="ECO:0000259" key="11">
    <source>
        <dbReference type="PROSITE" id="PS50178"/>
    </source>
</evidence>
<keyword evidence="6 9" id="KW-0863">Zinc-finger</keyword>
<protein>
    <recommendedName>
        <fullName evidence="2 8">Hepatocyte growth factor-regulated tyrosine kinase substrate</fullName>
    </recommendedName>
</protein>
<dbReference type="EMBL" id="DQIR01280168">
    <property type="protein sequence ID" value="HDC35646.1"/>
    <property type="molecule type" value="Transcribed_RNA"/>
</dbReference>
<feature type="domain" description="FYVE-type" evidence="11">
    <location>
        <begin position="345"/>
        <end position="386"/>
    </location>
</feature>
<feature type="compositionally biased region" description="Low complexity" evidence="10">
    <location>
        <begin position="455"/>
        <end position="476"/>
    </location>
</feature>
<dbReference type="InterPro" id="IPR017455">
    <property type="entry name" value="Znf_FYVE-rel"/>
</dbReference>
<feature type="region of interest" description="Disordered" evidence="10">
    <location>
        <begin position="392"/>
        <end position="484"/>
    </location>
</feature>
<dbReference type="FunFam" id="1.25.40.90:FF:000014">
    <property type="entry name" value="Hepatocyte growth factor-regulated tyrosine kinase substrate"/>
    <property type="match status" value="1"/>
</dbReference>
<reference evidence="13" key="1">
    <citation type="journal article" date="2019" name="PeerJ">
        <title>Genes of the pig, Sus scrofa, reconstructed with EvidentialGene.</title>
        <authorList>
            <person name="Gilbert D.G."/>
        </authorList>
    </citation>
    <scope>NUCLEOTIDE SEQUENCE</scope>
</reference>
<dbReference type="InterPro" id="IPR024641">
    <property type="entry name" value="HRS_helical"/>
</dbReference>
<dbReference type="InterPro" id="IPR011011">
    <property type="entry name" value="Znf_FYVE_PHD"/>
</dbReference>
<evidence type="ECO:0000256" key="1">
    <source>
        <dbReference type="ARBA" id="ARBA00004469"/>
    </source>
</evidence>
<dbReference type="GO" id="GO:0019904">
    <property type="term" value="F:protein domain specific binding"/>
    <property type="evidence" value="ECO:0007669"/>
    <property type="project" value="UniProtKB-UniRule"/>
</dbReference>
<name>A0A480ZRJ3_PIG</name>
<proteinExistence type="predicted"/>
<evidence type="ECO:0000256" key="10">
    <source>
        <dbReference type="SAM" id="MobiDB-lite"/>
    </source>
</evidence>
<feature type="compositionally biased region" description="Low complexity" evidence="10">
    <location>
        <begin position="255"/>
        <end position="271"/>
    </location>
</feature>
<evidence type="ECO:0000256" key="5">
    <source>
        <dbReference type="ARBA" id="ARBA00022723"/>
    </source>
</evidence>
<dbReference type="GO" id="GO:0043130">
    <property type="term" value="F:ubiquitin binding"/>
    <property type="evidence" value="ECO:0007669"/>
    <property type="project" value="InterPro"/>
</dbReference>
<dbReference type="GO" id="GO:0015031">
    <property type="term" value="P:protein transport"/>
    <property type="evidence" value="ECO:0007669"/>
    <property type="project" value="UniProtKB-KW"/>
</dbReference>
<keyword evidence="4" id="KW-0597">Phosphoprotein</keyword>